<evidence type="ECO:0000256" key="3">
    <source>
        <dbReference type="ARBA" id="ARBA00022692"/>
    </source>
</evidence>
<comment type="catalytic activity">
    <reaction evidence="8">
        <text>a 1-O-(1Z-alkenyl)-sn-glycero-3-phosphocholine + H2O = a 2,3-saturated aldehyde + sn-glycerol 3-phosphocholine</text>
        <dbReference type="Rhea" id="RHEA:22544"/>
        <dbReference type="ChEBI" id="CHEBI:15377"/>
        <dbReference type="ChEBI" id="CHEBI:16870"/>
        <dbReference type="ChEBI" id="CHEBI:73359"/>
        <dbReference type="ChEBI" id="CHEBI:77287"/>
        <dbReference type="EC" id="3.3.2.2"/>
    </reaction>
</comment>
<dbReference type="Pfam" id="PF07947">
    <property type="entry name" value="YhhN"/>
    <property type="match status" value="1"/>
</dbReference>
<evidence type="ECO:0000256" key="4">
    <source>
        <dbReference type="ARBA" id="ARBA00022989"/>
    </source>
</evidence>
<keyword evidence="11" id="KW-1185">Reference proteome</keyword>
<dbReference type="InterPro" id="IPR012506">
    <property type="entry name" value="TMEM86B-like"/>
</dbReference>
<proteinExistence type="inferred from homology"/>
<sequence length="233" mass="25527">MEQDALDSTKNVLYQLNVHIKSSIINCSLADNLFCRKVIPILFLTLFAAIDGGGLSPKNRKLCALGLFFGAIGDVIIGVSKEGLIPGALAFGIGHFFYMSQFLSRPLKIFWPLLYIITAWGSIIGVFVMLPAASEHPIAVSIMVTYSLILSSCLVITGSHYINRKTGDEDKGLYLRFIGYALFYTSDSVLVLADVGFRVPFAEVIILSTYYAAQYLILCGNIHSGLYVKAKHA</sequence>
<feature type="transmembrane region" description="Helical" evidence="9">
    <location>
        <begin position="205"/>
        <end position="228"/>
    </location>
</feature>
<feature type="transmembrane region" description="Helical" evidence="9">
    <location>
        <begin position="110"/>
        <end position="132"/>
    </location>
</feature>
<evidence type="ECO:0000256" key="9">
    <source>
        <dbReference type="SAM" id="Phobius"/>
    </source>
</evidence>
<dbReference type="Proteomes" id="UP000270094">
    <property type="component" value="Unassembled WGS sequence"/>
</dbReference>
<dbReference type="GO" id="GO:0016020">
    <property type="term" value="C:membrane"/>
    <property type="evidence" value="ECO:0007669"/>
    <property type="project" value="UniProtKB-SubCell"/>
</dbReference>
<comment type="subcellular location">
    <subcellularLocation>
        <location evidence="1">Membrane</location>
        <topology evidence="1">Multi-pass membrane protein</topology>
    </subcellularLocation>
</comment>
<dbReference type="GO" id="GO:0047408">
    <property type="term" value="F:alkenylglycerophosphocholine hydrolase activity"/>
    <property type="evidence" value="ECO:0007669"/>
    <property type="project" value="UniProtKB-EC"/>
</dbReference>
<evidence type="ECO:0000256" key="2">
    <source>
        <dbReference type="ARBA" id="ARBA00007375"/>
    </source>
</evidence>
<protein>
    <recommendedName>
        <fullName evidence="6">lysoplasmalogenase</fullName>
        <ecNumber evidence="6">3.3.2.2</ecNumber>
    </recommendedName>
</protein>
<organism evidence="10 11">
    <name type="scientific">Strongylus vulgaris</name>
    <name type="common">Blood worm</name>
    <dbReference type="NCBI Taxonomy" id="40348"/>
    <lineage>
        <taxon>Eukaryota</taxon>
        <taxon>Metazoa</taxon>
        <taxon>Ecdysozoa</taxon>
        <taxon>Nematoda</taxon>
        <taxon>Chromadorea</taxon>
        <taxon>Rhabditida</taxon>
        <taxon>Rhabditina</taxon>
        <taxon>Rhabditomorpha</taxon>
        <taxon>Strongyloidea</taxon>
        <taxon>Strongylidae</taxon>
        <taxon>Strongylus</taxon>
    </lineage>
</organism>
<evidence type="ECO:0000313" key="11">
    <source>
        <dbReference type="Proteomes" id="UP000270094"/>
    </source>
</evidence>
<dbReference type="PANTHER" id="PTHR31885">
    <property type="entry name" value="GH04784P"/>
    <property type="match status" value="1"/>
</dbReference>
<feature type="transmembrane region" description="Helical" evidence="9">
    <location>
        <begin position="138"/>
        <end position="161"/>
    </location>
</feature>
<keyword evidence="3 9" id="KW-0812">Transmembrane</keyword>
<keyword evidence="5 9" id="KW-0472">Membrane</keyword>
<dbReference type="EC" id="3.3.2.2" evidence="6"/>
<feature type="transmembrane region" description="Helical" evidence="9">
    <location>
        <begin position="173"/>
        <end position="193"/>
    </location>
</feature>
<dbReference type="AlphaFoldDB" id="A0A3P7HZY2"/>
<evidence type="ECO:0000313" key="10">
    <source>
        <dbReference type="EMBL" id="VDM66711.1"/>
    </source>
</evidence>
<accession>A0A3P7HZY2</accession>
<feature type="transmembrane region" description="Helical" evidence="9">
    <location>
        <begin position="85"/>
        <end position="103"/>
    </location>
</feature>
<comment type="similarity">
    <text evidence="2">Belongs to the TMEM86 family.</text>
</comment>
<evidence type="ECO:0000256" key="5">
    <source>
        <dbReference type="ARBA" id="ARBA00023136"/>
    </source>
</evidence>
<evidence type="ECO:0000256" key="1">
    <source>
        <dbReference type="ARBA" id="ARBA00004141"/>
    </source>
</evidence>
<evidence type="ECO:0000256" key="8">
    <source>
        <dbReference type="ARBA" id="ARBA00049560"/>
    </source>
</evidence>
<reference evidence="10 11" key="1">
    <citation type="submission" date="2018-11" db="EMBL/GenBank/DDBJ databases">
        <authorList>
            <consortium name="Pathogen Informatics"/>
        </authorList>
    </citation>
    <scope>NUCLEOTIDE SEQUENCE [LARGE SCALE GENOMIC DNA]</scope>
</reference>
<name>A0A3P7HZY2_STRVU</name>
<dbReference type="OrthoDB" id="2133758at2759"/>
<feature type="transmembrane region" description="Helical" evidence="9">
    <location>
        <begin position="38"/>
        <end position="55"/>
    </location>
</feature>
<dbReference type="EMBL" id="UYYB01003519">
    <property type="protein sequence ID" value="VDM66711.1"/>
    <property type="molecule type" value="Genomic_DNA"/>
</dbReference>
<evidence type="ECO:0000256" key="6">
    <source>
        <dbReference type="ARBA" id="ARBA00035673"/>
    </source>
</evidence>
<dbReference type="PANTHER" id="PTHR31885:SF6">
    <property type="entry name" value="GH04784P"/>
    <property type="match status" value="1"/>
</dbReference>
<comment type="catalytic activity">
    <reaction evidence="7">
        <text>a 1-O-(1Z-alkenyl)-sn-glycero-3-phosphoethanolamine + H2O = a 2,3-saturated aldehyde + sn-glycero-3-phosphoethanolamine</text>
        <dbReference type="Rhea" id="RHEA:16905"/>
        <dbReference type="ChEBI" id="CHEBI:15377"/>
        <dbReference type="ChEBI" id="CHEBI:73359"/>
        <dbReference type="ChEBI" id="CHEBI:77288"/>
        <dbReference type="ChEBI" id="CHEBI:143890"/>
        <dbReference type="EC" id="3.3.2.2"/>
    </reaction>
</comment>
<evidence type="ECO:0000256" key="7">
    <source>
        <dbReference type="ARBA" id="ARBA00049458"/>
    </source>
</evidence>
<gene>
    <name evidence="10" type="ORF">SVUK_LOCUS1709</name>
</gene>
<keyword evidence="4 9" id="KW-1133">Transmembrane helix</keyword>